<dbReference type="InterPro" id="IPR050874">
    <property type="entry name" value="Diverse_PLD-related"/>
</dbReference>
<evidence type="ECO:0000259" key="3">
    <source>
        <dbReference type="PROSITE" id="PS50035"/>
    </source>
</evidence>
<accession>A0A085MAK8</accession>
<name>A0A085MAK8_9BILA</name>
<gene>
    <name evidence="4" type="ORF">M513_04796</name>
</gene>
<feature type="domain" description="PLD phosphodiesterase" evidence="3">
    <location>
        <begin position="384"/>
        <end position="411"/>
    </location>
</feature>
<evidence type="ECO:0000256" key="1">
    <source>
        <dbReference type="ARBA" id="ARBA00008664"/>
    </source>
</evidence>
<proteinExistence type="inferred from homology"/>
<dbReference type="GO" id="GO:0003824">
    <property type="term" value="F:catalytic activity"/>
    <property type="evidence" value="ECO:0007669"/>
    <property type="project" value="InterPro"/>
</dbReference>
<keyword evidence="2" id="KW-0812">Transmembrane</keyword>
<keyword evidence="5" id="KW-1185">Reference proteome</keyword>
<dbReference type="CDD" id="cd09107">
    <property type="entry name" value="PLDc_vPLD3_4_5_like_2"/>
    <property type="match status" value="1"/>
</dbReference>
<comment type="similarity">
    <text evidence="1">Belongs to the phospholipase D family.</text>
</comment>
<dbReference type="PANTHER" id="PTHR10185:SF25">
    <property type="entry name" value="PLD PHOSPHODIESTERASE DOMAIN-CONTAINING PROTEIN"/>
    <property type="match status" value="1"/>
</dbReference>
<dbReference type="Gene3D" id="3.30.870.10">
    <property type="entry name" value="Endonuclease Chain A"/>
    <property type="match status" value="2"/>
</dbReference>
<keyword evidence="2" id="KW-0472">Membrane</keyword>
<keyword evidence="2" id="KW-1133">Transmembrane helix</keyword>
<protein>
    <recommendedName>
        <fullName evidence="3">PLD phosphodiesterase domain-containing protein</fullName>
    </recommendedName>
</protein>
<dbReference type="InterPro" id="IPR032803">
    <property type="entry name" value="PLDc_3"/>
</dbReference>
<dbReference type="SUPFAM" id="SSF56024">
    <property type="entry name" value="Phospholipase D/nuclease"/>
    <property type="match status" value="2"/>
</dbReference>
<dbReference type="Proteomes" id="UP000030764">
    <property type="component" value="Unassembled WGS sequence"/>
</dbReference>
<dbReference type="Pfam" id="PF13918">
    <property type="entry name" value="PLDc_3"/>
    <property type="match status" value="1"/>
</dbReference>
<dbReference type="InterPro" id="IPR012674">
    <property type="entry name" value="Calycin"/>
</dbReference>
<dbReference type="PANTHER" id="PTHR10185">
    <property type="entry name" value="PHOSPHOLIPASE D - RELATED"/>
    <property type="match status" value="1"/>
</dbReference>
<dbReference type="SMART" id="SM00155">
    <property type="entry name" value="PLDc"/>
    <property type="match status" value="2"/>
</dbReference>
<reference evidence="4 5" key="1">
    <citation type="journal article" date="2014" name="Nat. Genet.">
        <title>Genome and transcriptome of the porcine whipworm Trichuris suis.</title>
        <authorList>
            <person name="Jex A.R."/>
            <person name="Nejsum P."/>
            <person name="Schwarz E.M."/>
            <person name="Hu L."/>
            <person name="Young N.D."/>
            <person name="Hall R.S."/>
            <person name="Korhonen P.K."/>
            <person name="Liao S."/>
            <person name="Thamsborg S."/>
            <person name="Xia J."/>
            <person name="Xu P."/>
            <person name="Wang S."/>
            <person name="Scheerlinck J.P."/>
            <person name="Hofmann A."/>
            <person name="Sternberg P.W."/>
            <person name="Wang J."/>
            <person name="Gasser R.B."/>
        </authorList>
    </citation>
    <scope>NUCLEOTIDE SEQUENCE [LARGE SCALE GENOMIC DNA]</scope>
    <source>
        <strain evidence="4">DCEP-RM93M</strain>
    </source>
</reference>
<sequence>MVGLTTVMNNGFTTVEEGEVTGNKIVLKLVDVGRISWSRDLPVLDKTYETGITSDPDNGFHTVLRYEPADPNLSLTWTSSNLLYGKMSVFKRRNISCNVCLYTSKGSGKHYSALLNAYLLYRMHHASTKLFTTTNSSGIHLSFYMQLVKHKHTIVGRKMHLTKKGGTILFRLKSFTDDKLTTAVFGGATIGLAILLTLLFGHNGANIRHWPLLGEMNYLNRSLAVTDSIQAKSSNVDAYCCRLTCSIEIVESIPENITFDTDSLPTSTFSAWSRLISLAEKSIYIAAYKSSLRGKHVLGQPFPSTFMVSEPWQALHANPLPTEAIRQGEQIFEQLLKAGTEKDVTIRMVENYPAKDPGDNADGWSLESRGALERRLLHLTNEYGEGAMHSKFITVDDKHFYLGSANLDWRSLNQKMELGVLVLNCPCLANDLRNIFLSYWNLATPQNDSRRSKCRSDSSIPSTTINAATPIVLSYYGAETKVFLASSPRNLHEQGRTWDLEAITSAIRAAKHYIYIHVMDFIPMIVYQKRKSYWPIIDNALRKAVVERGVEVKILAAALHFVKENLHFMQSLQTLANCADNGTIEIKIFKVPSVTDFHRKIARDRRTHNKFMLTEDTVIIGTSNWSGDYFTTTTGIALVAHQKQEWRPLVDHMRHIFLRNWRSPYAHTLNTYIKLCLQGSRNDNVCEVEKNLTTVH</sequence>
<evidence type="ECO:0000313" key="4">
    <source>
        <dbReference type="EMBL" id="KFD54254.1"/>
    </source>
</evidence>
<organism evidence="4 5">
    <name type="scientific">Trichuris suis</name>
    <name type="common">pig whipworm</name>
    <dbReference type="NCBI Taxonomy" id="68888"/>
    <lineage>
        <taxon>Eukaryota</taxon>
        <taxon>Metazoa</taxon>
        <taxon>Ecdysozoa</taxon>
        <taxon>Nematoda</taxon>
        <taxon>Enoplea</taxon>
        <taxon>Dorylaimia</taxon>
        <taxon>Trichinellida</taxon>
        <taxon>Trichuridae</taxon>
        <taxon>Trichuris</taxon>
    </lineage>
</organism>
<dbReference type="AlphaFoldDB" id="A0A085MAK8"/>
<dbReference type="PROSITE" id="PS50035">
    <property type="entry name" value="PLD"/>
    <property type="match status" value="2"/>
</dbReference>
<dbReference type="Gene3D" id="2.40.128.20">
    <property type="match status" value="1"/>
</dbReference>
<dbReference type="CDD" id="cd09106">
    <property type="entry name" value="PLDc_vPLD3_4_5_like_1"/>
    <property type="match status" value="1"/>
</dbReference>
<feature type="transmembrane region" description="Helical" evidence="2">
    <location>
        <begin position="180"/>
        <end position="201"/>
    </location>
</feature>
<feature type="domain" description="PLD phosphodiesterase" evidence="3">
    <location>
        <begin position="603"/>
        <end position="629"/>
    </location>
</feature>
<dbReference type="EMBL" id="KL363209">
    <property type="protein sequence ID" value="KFD54254.1"/>
    <property type="molecule type" value="Genomic_DNA"/>
</dbReference>
<evidence type="ECO:0000256" key="2">
    <source>
        <dbReference type="SAM" id="Phobius"/>
    </source>
</evidence>
<evidence type="ECO:0000313" key="5">
    <source>
        <dbReference type="Proteomes" id="UP000030764"/>
    </source>
</evidence>
<dbReference type="InterPro" id="IPR001736">
    <property type="entry name" value="PLipase_D/transphosphatidylase"/>
</dbReference>